<sequence>MPSVSAPYIPLVRVQPQGLYLYFCKELDLHPNSGVVERLAKVCLLCGVGAVGVDTPSSADTTTAPEDHSHDDSTATEGIVVVGCGDRAVDSDAQQHTITPDVNSSLPAILAEDRHKSDTTNATGAHRMTGGTGDTAQLATIGNNNSLSSSSSLCEGSTDSILNLSSNFVGSEGLRPLLQTIRVVHFFTKLDLSGHGVNSDDVAEIVKYLDGVHSLRSLALNQNPRITQAGGRYLKLFAASNVNVSDIQVDGTSITLALKKVIYGLCNANQALRKNPVLYEDKALWQHRRRHSVGMMGSSPQPTPMKRDKQPVSISPLASSRGAGDAAAAVGHGSASRQDSASRGNSTVLMSHPAADAQRQPPAVILPPFYSAPFLPALLHADGILLTGGGGSSRVSPPVTPMRPTNMSAPSSEDVLRRVGGGDVAVSVSPAAVDPLEGPLEAIDYVFASALPHYINGGQQQPRHASSQHAITRASPHDEFPALQLLRDAMYDLQ</sequence>
<reference evidence="3" key="1">
    <citation type="submission" date="2015-09" db="EMBL/GenBank/DDBJ databases">
        <authorList>
            <consortium name="Pathogen Informatics"/>
        </authorList>
    </citation>
    <scope>NUCLEOTIDE SEQUENCE [LARGE SCALE GENOMIC DNA]</scope>
    <source>
        <strain evidence="3">Lake Konstanz</strain>
    </source>
</reference>
<dbReference type="SUPFAM" id="SSF52047">
    <property type="entry name" value="RNI-like"/>
    <property type="match status" value="1"/>
</dbReference>
<evidence type="ECO:0000313" key="2">
    <source>
        <dbReference type="EMBL" id="CUF95445.1"/>
    </source>
</evidence>
<dbReference type="InterPro" id="IPR032675">
    <property type="entry name" value="LRR_dom_sf"/>
</dbReference>
<feature type="region of interest" description="Disordered" evidence="1">
    <location>
        <begin position="457"/>
        <end position="476"/>
    </location>
</feature>
<dbReference type="VEuPathDB" id="TriTrypDB:BSAL_04260"/>
<feature type="compositionally biased region" description="Polar residues" evidence="1">
    <location>
        <begin position="337"/>
        <end position="347"/>
    </location>
</feature>
<dbReference type="Proteomes" id="UP000051952">
    <property type="component" value="Unassembled WGS sequence"/>
</dbReference>
<feature type="region of interest" description="Disordered" evidence="1">
    <location>
        <begin position="390"/>
        <end position="415"/>
    </location>
</feature>
<proteinExistence type="predicted"/>
<dbReference type="AlphaFoldDB" id="A0A0S4IQG1"/>
<evidence type="ECO:0000256" key="1">
    <source>
        <dbReference type="SAM" id="MobiDB-lite"/>
    </source>
</evidence>
<accession>A0A0S4IQG1</accession>
<keyword evidence="3" id="KW-1185">Reference proteome</keyword>
<organism evidence="2 3">
    <name type="scientific">Bodo saltans</name>
    <name type="common">Flagellated protozoan</name>
    <dbReference type="NCBI Taxonomy" id="75058"/>
    <lineage>
        <taxon>Eukaryota</taxon>
        <taxon>Discoba</taxon>
        <taxon>Euglenozoa</taxon>
        <taxon>Kinetoplastea</taxon>
        <taxon>Metakinetoplastina</taxon>
        <taxon>Eubodonida</taxon>
        <taxon>Bodonidae</taxon>
        <taxon>Bodo</taxon>
    </lineage>
</organism>
<dbReference type="EMBL" id="CYKH01000459">
    <property type="protein sequence ID" value="CUF95445.1"/>
    <property type="molecule type" value="Genomic_DNA"/>
</dbReference>
<feature type="region of interest" description="Disordered" evidence="1">
    <location>
        <begin position="116"/>
        <end position="135"/>
    </location>
</feature>
<feature type="compositionally biased region" description="Polar residues" evidence="1">
    <location>
        <begin position="457"/>
        <end position="470"/>
    </location>
</feature>
<feature type="region of interest" description="Disordered" evidence="1">
    <location>
        <begin position="291"/>
        <end position="347"/>
    </location>
</feature>
<protein>
    <recommendedName>
        <fullName evidence="4">Leucine-rich repeat protein</fullName>
    </recommendedName>
</protein>
<feature type="compositionally biased region" description="Low complexity" evidence="1">
    <location>
        <begin position="318"/>
        <end position="336"/>
    </location>
</feature>
<evidence type="ECO:0008006" key="4">
    <source>
        <dbReference type="Google" id="ProtNLM"/>
    </source>
</evidence>
<dbReference type="Gene3D" id="3.80.10.10">
    <property type="entry name" value="Ribonuclease Inhibitor"/>
    <property type="match status" value="1"/>
</dbReference>
<evidence type="ECO:0000313" key="3">
    <source>
        <dbReference type="Proteomes" id="UP000051952"/>
    </source>
</evidence>
<gene>
    <name evidence="2" type="ORF">BSAL_04260</name>
</gene>
<dbReference type="OrthoDB" id="273178at2759"/>
<name>A0A0S4IQG1_BODSA</name>
<feature type="region of interest" description="Disordered" evidence="1">
    <location>
        <begin position="56"/>
        <end position="75"/>
    </location>
</feature>